<comment type="caution">
    <text evidence="1">The sequence shown here is derived from an EMBL/GenBank/DDBJ whole genome shotgun (WGS) entry which is preliminary data.</text>
</comment>
<accession>A0A3D8VGX0</accession>
<dbReference type="InterPro" id="IPR016181">
    <property type="entry name" value="Acyl_CoA_acyltransferase"/>
</dbReference>
<reference evidence="1 2" key="1">
    <citation type="submission" date="2018-08" db="EMBL/GenBank/DDBJ databases">
        <title>Lysobacter soli KCTC 22011, whole genome shotgun sequence.</title>
        <authorList>
            <person name="Zhang X."/>
            <person name="Feng G."/>
            <person name="Zhu H."/>
        </authorList>
    </citation>
    <scope>NUCLEOTIDE SEQUENCE [LARGE SCALE GENOMIC DNA]</scope>
    <source>
        <strain evidence="1 2">KCTC 22011</strain>
    </source>
</reference>
<dbReference type="EMBL" id="QTJR01000002">
    <property type="protein sequence ID" value="RDY68644.1"/>
    <property type="molecule type" value="Genomic_DNA"/>
</dbReference>
<evidence type="ECO:0000313" key="2">
    <source>
        <dbReference type="Proteomes" id="UP000256829"/>
    </source>
</evidence>
<proteinExistence type="predicted"/>
<gene>
    <name evidence="1" type="ORF">DX912_03835</name>
</gene>
<dbReference type="SUPFAM" id="SSF55729">
    <property type="entry name" value="Acyl-CoA N-acyltransferases (Nat)"/>
    <property type="match status" value="1"/>
</dbReference>
<protein>
    <submittedName>
        <fullName evidence="1">N-acetyltransferase</fullName>
    </submittedName>
</protein>
<dbReference type="GO" id="GO:0016740">
    <property type="term" value="F:transferase activity"/>
    <property type="evidence" value="ECO:0007669"/>
    <property type="project" value="UniProtKB-KW"/>
</dbReference>
<dbReference type="Gene3D" id="3.40.630.30">
    <property type="match status" value="1"/>
</dbReference>
<evidence type="ECO:0000313" key="1">
    <source>
        <dbReference type="EMBL" id="RDY68644.1"/>
    </source>
</evidence>
<dbReference type="Proteomes" id="UP000256829">
    <property type="component" value="Unassembled WGS sequence"/>
</dbReference>
<keyword evidence="1" id="KW-0808">Transferase</keyword>
<name>A0A3D8VGX0_9GAMM</name>
<sequence length="230" mass="24874">MIKCDARSISNRLPGISMTSFHVDSQLVFAWQAAHSIARGSPAPVHDRGGIRVDTRSETETTRWVFPRMCDGLREIAQAITAPRHVLKLCGTDEALRSALPDRWEIQPTNHFMIATAALLDPRPLAHGYRLEVHRAGPVNRASILAPDGGIAAHGTAAQTGDAFIYDRIETSPDHRRKGLGMAVMAALASTKESATTPQLLVATADGRALYETLGWTVLAPMAAAVIPER</sequence>
<organism evidence="1 2">
    <name type="scientific">Lysobacter soli</name>
    <dbReference type="NCBI Taxonomy" id="453783"/>
    <lineage>
        <taxon>Bacteria</taxon>
        <taxon>Pseudomonadati</taxon>
        <taxon>Pseudomonadota</taxon>
        <taxon>Gammaproteobacteria</taxon>
        <taxon>Lysobacterales</taxon>
        <taxon>Lysobacteraceae</taxon>
        <taxon>Lysobacter</taxon>
    </lineage>
</organism>
<keyword evidence="2" id="KW-1185">Reference proteome</keyword>
<dbReference type="AlphaFoldDB" id="A0A3D8VGX0"/>